<keyword evidence="1" id="KW-0812">Transmembrane</keyword>
<keyword evidence="3" id="KW-1185">Reference proteome</keyword>
<accession>A0AAE1C6L8</accession>
<organism evidence="2 3">
    <name type="scientific">Recurvomyces mirabilis</name>
    <dbReference type="NCBI Taxonomy" id="574656"/>
    <lineage>
        <taxon>Eukaryota</taxon>
        <taxon>Fungi</taxon>
        <taxon>Dikarya</taxon>
        <taxon>Ascomycota</taxon>
        <taxon>Pezizomycotina</taxon>
        <taxon>Dothideomycetes</taxon>
        <taxon>Dothideomycetidae</taxon>
        <taxon>Mycosphaerellales</taxon>
        <taxon>Teratosphaeriaceae</taxon>
        <taxon>Recurvomyces</taxon>
    </lineage>
</organism>
<keyword evidence="1" id="KW-0472">Membrane</keyword>
<reference evidence="2" key="1">
    <citation type="submission" date="2023-07" db="EMBL/GenBank/DDBJ databases">
        <title>Black Yeasts Isolated from many extreme environments.</title>
        <authorList>
            <person name="Coleine C."/>
            <person name="Stajich J.E."/>
            <person name="Selbmann L."/>
        </authorList>
    </citation>
    <scope>NUCLEOTIDE SEQUENCE</scope>
    <source>
        <strain evidence="2">CCFEE 5485</strain>
    </source>
</reference>
<dbReference type="Proteomes" id="UP001274830">
    <property type="component" value="Unassembled WGS sequence"/>
</dbReference>
<dbReference type="EMBL" id="JAUTXT010000001">
    <property type="protein sequence ID" value="KAK3680134.1"/>
    <property type="molecule type" value="Genomic_DNA"/>
</dbReference>
<evidence type="ECO:0000313" key="2">
    <source>
        <dbReference type="EMBL" id="KAK3680134.1"/>
    </source>
</evidence>
<evidence type="ECO:0000256" key="1">
    <source>
        <dbReference type="SAM" id="Phobius"/>
    </source>
</evidence>
<sequence>MSRLNALSTRGWRILIIATCFLLAACFLSLSYTRTPRHKPLPKVVSSSRPASQVQASPAIKLAPPVPCSGPRGGFVDDIHSEDIPHTAQLRNVTFSDTTTGSYDALGLKKNWLTIGERYGPYGYGEDRASYNRTPVTWSKTDWGALQQQCLKANAKRFNGVADSIIEPRFRLTDNAKPSRDAIFARTKTGRQAIVLRAWDEFEYRPEDLHHIRSTIVEASLATGSEYTVFLLVDVKAENASRLHEDDDVYRQVLDQIVPQEFQGMAVLFHETLQRSWYAKVDDFRANFQIMQPLQLFAHFYPEFDHFWQFEMDTRFTGNVGEMLQALDKFGVDQPYKQSRERASWSYIPRVHGTYDEFTKAINQTLDGGATVWGPLQQKVVEPVGLLPNKVDPKDDDFSFGVGYDADLVLLTPVGDVLRTEDGDWVYKYWYHGGVEKDDPRFLSVPAQARASWELLEAIHIAQHEDGVAVPSEATLPTFALWHGLKVVQAPMPLFQDPERDIHELNFVMNGGIPRDFHDGIANGPAAYKAHAVNFFTARTTFNWYSPLCNLVFEHWIYGSKAEDDLRPIPSDAMPAFMREINGEVYVPSFILHPRKTNNFVG</sequence>
<dbReference type="InterPro" id="IPR021822">
    <property type="entry name" value="DUF3405"/>
</dbReference>
<dbReference type="AlphaFoldDB" id="A0AAE1C6L8"/>
<dbReference type="PANTHER" id="PTHR36205">
    <property type="entry name" value="CHROMOSOME 19, WHOLE GENOME SHOTGUN SEQUENCE"/>
    <property type="match status" value="1"/>
</dbReference>
<proteinExistence type="predicted"/>
<name>A0AAE1C6L8_9PEZI</name>
<keyword evidence="1" id="KW-1133">Transmembrane helix</keyword>
<evidence type="ECO:0000313" key="3">
    <source>
        <dbReference type="Proteomes" id="UP001274830"/>
    </source>
</evidence>
<dbReference type="PROSITE" id="PS51257">
    <property type="entry name" value="PROKAR_LIPOPROTEIN"/>
    <property type="match status" value="1"/>
</dbReference>
<gene>
    <name evidence="2" type="ORF">LTR78_000511</name>
</gene>
<protein>
    <submittedName>
        <fullName evidence="2">Uncharacterized protein</fullName>
    </submittedName>
</protein>
<dbReference type="PANTHER" id="PTHR36205:SF2">
    <property type="entry name" value="MAJOR FACILITATOR SUPERFAMILY TRANSPORTER"/>
    <property type="match status" value="1"/>
</dbReference>
<comment type="caution">
    <text evidence="2">The sequence shown here is derived from an EMBL/GenBank/DDBJ whole genome shotgun (WGS) entry which is preliminary data.</text>
</comment>
<dbReference type="Pfam" id="PF11885">
    <property type="entry name" value="DUF3405"/>
    <property type="match status" value="1"/>
</dbReference>
<feature type="transmembrane region" description="Helical" evidence="1">
    <location>
        <begin position="12"/>
        <end position="32"/>
    </location>
</feature>